<name>A0A754BB44_SALER</name>
<sequence>MTTNNCNAFIFNHSVDIPAAVAPHVWAAWSELMNWHRWDVSLQGTDAVDNGLTLGKRFAVIPDGGPGAITVNVTALVEGTHFTTTAISPMGLISFGHTLTLSKDRQSVQLQHSICAIPTENGTTLPPPLLEKLRTDVINSVQRLATFALQEAGLE</sequence>
<dbReference type="Gene3D" id="3.30.530.20">
    <property type="match status" value="1"/>
</dbReference>
<dbReference type="AlphaFoldDB" id="A0A754BB44"/>
<accession>A0A754BB44</accession>
<comment type="caution">
    <text evidence="1">The sequence shown here is derived from an EMBL/GenBank/DDBJ whole genome shotgun (WGS) entry which is preliminary data.</text>
</comment>
<dbReference type="InterPro" id="IPR023393">
    <property type="entry name" value="START-like_dom_sf"/>
</dbReference>
<dbReference type="EMBL" id="DAAWNC010000020">
    <property type="protein sequence ID" value="HAF8580916.1"/>
    <property type="molecule type" value="Genomic_DNA"/>
</dbReference>
<dbReference type="Pfam" id="PF10604">
    <property type="entry name" value="Polyketide_cyc2"/>
    <property type="match status" value="1"/>
</dbReference>
<reference evidence="1" key="1">
    <citation type="journal article" date="2018" name="Genome Biol.">
        <title>SKESA: strategic k-mer extension for scrupulous assemblies.</title>
        <authorList>
            <person name="Souvorov A."/>
            <person name="Agarwala R."/>
            <person name="Lipman D.J."/>
        </authorList>
    </citation>
    <scope>NUCLEOTIDE SEQUENCE</scope>
    <source>
        <strain evidence="1">MA.MZ045</strain>
    </source>
</reference>
<reference evidence="1" key="2">
    <citation type="submission" date="2020-02" db="EMBL/GenBank/DDBJ databases">
        <authorList>
            <consortium name="NCBI Pathogen Detection Project"/>
        </authorList>
    </citation>
    <scope>NUCLEOTIDE SEQUENCE</scope>
    <source>
        <strain evidence="1">MA.MZ045</strain>
    </source>
</reference>
<dbReference type="RefSeq" id="WP_079791893.1">
    <property type="nucleotide sequence ID" value="NZ_MXLQ01000027.1"/>
</dbReference>
<dbReference type="InterPro" id="IPR019587">
    <property type="entry name" value="Polyketide_cyclase/dehydratase"/>
</dbReference>
<gene>
    <name evidence="1" type="ORF">G5T75_004899</name>
</gene>
<evidence type="ECO:0000313" key="1">
    <source>
        <dbReference type="EMBL" id="HAF8580916.1"/>
    </source>
</evidence>
<proteinExistence type="predicted"/>
<organism evidence="1">
    <name type="scientific">Salmonella enterica</name>
    <name type="common">Salmonella choleraesuis</name>
    <dbReference type="NCBI Taxonomy" id="28901"/>
    <lineage>
        <taxon>Bacteria</taxon>
        <taxon>Pseudomonadati</taxon>
        <taxon>Pseudomonadota</taxon>
        <taxon>Gammaproteobacteria</taxon>
        <taxon>Enterobacterales</taxon>
        <taxon>Enterobacteriaceae</taxon>
        <taxon>Salmonella</taxon>
    </lineage>
</organism>
<dbReference type="SUPFAM" id="SSF55961">
    <property type="entry name" value="Bet v1-like"/>
    <property type="match status" value="1"/>
</dbReference>
<protein>
    <submittedName>
        <fullName evidence="1">SRPBCC family protein</fullName>
    </submittedName>
</protein>